<dbReference type="Pfam" id="PF08164">
    <property type="entry name" value="TRAUB"/>
    <property type="match status" value="1"/>
</dbReference>
<dbReference type="Pfam" id="PF13339">
    <property type="entry name" value="AATF-Che1"/>
    <property type="match status" value="1"/>
</dbReference>
<evidence type="ECO:0000256" key="1">
    <source>
        <dbReference type="ARBA" id="ARBA00008966"/>
    </source>
</evidence>
<protein>
    <submittedName>
        <fullName evidence="6">Protein AATF</fullName>
    </submittedName>
</protein>
<evidence type="ECO:0000313" key="5">
    <source>
        <dbReference type="Proteomes" id="UP000694867"/>
    </source>
</evidence>
<sequence>MADVDISAFANPNARLTRLEDPVDNKEPTNAVSEEIRKGQSISHQMKIWDKLLEYRIQFQKVLALANQLPPCDIFKQTMHNFLASPDNARLYRQCVRNIERAFEQLAVIRADLIRKYPEMKKSIDGKTPAGSGDEEIPSDDEEIPSDIASGYSEDEDGQPKRKNPRVDEGSSEEDQGSQNHNTGDTDRKRKKFLPNEYDRANEDFYQKFLPFRQATIDKWYQRTKLASGRTSKGYTALEQPPAKQIEHILEDRDRLIERTRIKRSHYKIIGVSEPEKREADQVKQIIPEIFDDDDFYHHLLREVIERKTQDISDPLEVSRHWIEIQKLRTKIKRKIDTKASKGRRIRYDVIPKLVSFMTPHDGSTFSDQAKDELFSSIFGRKTAAKGDAASQLSKSDLEGFRLFK</sequence>
<dbReference type="Proteomes" id="UP000694867">
    <property type="component" value="Unplaced"/>
</dbReference>
<dbReference type="RefSeq" id="XP_003748119.1">
    <property type="nucleotide sequence ID" value="XM_003748071.1"/>
</dbReference>
<feature type="region of interest" description="Disordered" evidence="2">
    <location>
        <begin position="123"/>
        <end position="191"/>
    </location>
</feature>
<evidence type="ECO:0000259" key="3">
    <source>
        <dbReference type="Pfam" id="PF08164"/>
    </source>
</evidence>
<dbReference type="InterPro" id="IPR012617">
    <property type="entry name" value="AATF_C"/>
</dbReference>
<comment type="similarity">
    <text evidence="1">Belongs to the AATF family.</text>
</comment>
<accession>A0AAJ6QYL3</accession>
<dbReference type="CTD" id="26574"/>
<feature type="domain" description="Apoptosis-antagonizing transcription factor C-terminal" evidence="3">
    <location>
        <begin position="297"/>
        <end position="379"/>
    </location>
</feature>
<dbReference type="KEGG" id="goe:100906467"/>
<dbReference type="InterPro" id="IPR025160">
    <property type="entry name" value="AATF"/>
</dbReference>
<evidence type="ECO:0000259" key="4">
    <source>
        <dbReference type="Pfam" id="PF13339"/>
    </source>
</evidence>
<feature type="domain" description="AATF leucine zipper-containing" evidence="4">
    <location>
        <begin position="35"/>
        <end position="223"/>
    </location>
</feature>
<feature type="compositionally biased region" description="Acidic residues" evidence="2">
    <location>
        <begin position="133"/>
        <end position="145"/>
    </location>
</feature>
<keyword evidence="5" id="KW-1185">Reference proteome</keyword>
<name>A0AAJ6QYL3_9ACAR</name>
<dbReference type="PANTHER" id="PTHR15565">
    <property type="entry name" value="AATF PROTEIN APOPTOSIS ANTAGONIZING TRANSCRIPTION FACTOR"/>
    <property type="match status" value="1"/>
</dbReference>
<dbReference type="InterPro" id="IPR039223">
    <property type="entry name" value="AATF/Bfr2"/>
</dbReference>
<dbReference type="PANTHER" id="PTHR15565:SF0">
    <property type="entry name" value="PROTEIN AATF"/>
    <property type="match status" value="1"/>
</dbReference>
<organism evidence="5 6">
    <name type="scientific">Galendromus occidentalis</name>
    <name type="common">western predatory mite</name>
    <dbReference type="NCBI Taxonomy" id="34638"/>
    <lineage>
        <taxon>Eukaryota</taxon>
        <taxon>Metazoa</taxon>
        <taxon>Ecdysozoa</taxon>
        <taxon>Arthropoda</taxon>
        <taxon>Chelicerata</taxon>
        <taxon>Arachnida</taxon>
        <taxon>Acari</taxon>
        <taxon>Parasitiformes</taxon>
        <taxon>Mesostigmata</taxon>
        <taxon>Gamasina</taxon>
        <taxon>Phytoseioidea</taxon>
        <taxon>Phytoseiidae</taxon>
        <taxon>Typhlodrominae</taxon>
        <taxon>Galendromus</taxon>
    </lineage>
</organism>
<proteinExistence type="inferred from homology"/>
<gene>
    <name evidence="6" type="primary">LOC100906467</name>
</gene>
<evidence type="ECO:0000313" key="6">
    <source>
        <dbReference type="RefSeq" id="XP_003748119.1"/>
    </source>
</evidence>
<dbReference type="GO" id="GO:0005730">
    <property type="term" value="C:nucleolus"/>
    <property type="evidence" value="ECO:0007669"/>
    <property type="project" value="TreeGrafter"/>
</dbReference>
<reference evidence="6" key="1">
    <citation type="submission" date="2025-08" db="UniProtKB">
        <authorList>
            <consortium name="RefSeq"/>
        </authorList>
    </citation>
    <scope>IDENTIFICATION</scope>
</reference>
<dbReference type="AlphaFoldDB" id="A0AAJ6QYL3"/>
<dbReference type="GeneID" id="100906467"/>
<evidence type="ECO:0000256" key="2">
    <source>
        <dbReference type="SAM" id="MobiDB-lite"/>
    </source>
</evidence>